<evidence type="ECO:0008006" key="3">
    <source>
        <dbReference type="Google" id="ProtNLM"/>
    </source>
</evidence>
<proteinExistence type="predicted"/>
<evidence type="ECO:0000313" key="1">
    <source>
        <dbReference type="EMBL" id="PKR56976.1"/>
    </source>
</evidence>
<protein>
    <recommendedName>
        <fullName evidence="3">DUF2849 domain-containing protein</fullName>
    </recommendedName>
</protein>
<name>A0A2N3L2K0_9PROT</name>
<evidence type="ECO:0000313" key="2">
    <source>
        <dbReference type="Proteomes" id="UP000233332"/>
    </source>
</evidence>
<gene>
    <name evidence="1" type="ORF">COO92_18540</name>
</gene>
<dbReference type="RefSeq" id="WP_101304476.1">
    <property type="nucleotide sequence ID" value="NZ_NXGX01000008.1"/>
</dbReference>
<dbReference type="Pfam" id="PF11011">
    <property type="entry name" value="DUF2849"/>
    <property type="match status" value="1"/>
</dbReference>
<organism evidence="1 2">
    <name type="scientific">Thalassospira lohafexi</name>
    <dbReference type="NCBI Taxonomy" id="744227"/>
    <lineage>
        <taxon>Bacteria</taxon>
        <taxon>Pseudomonadati</taxon>
        <taxon>Pseudomonadota</taxon>
        <taxon>Alphaproteobacteria</taxon>
        <taxon>Rhodospirillales</taxon>
        <taxon>Thalassospiraceae</taxon>
        <taxon>Thalassospira</taxon>
    </lineage>
</organism>
<accession>A0A2N3L2K0</accession>
<reference evidence="1 2" key="1">
    <citation type="submission" date="2017-09" db="EMBL/GenBank/DDBJ databases">
        <title>Biodiversity and function of Thalassospira species in the particle-attached aromatic-hydrocarbon-degrading consortia from the surface seawater of the China South Sea.</title>
        <authorList>
            <person name="Dong C."/>
            <person name="Lai Q."/>
            <person name="Shao Z."/>
        </authorList>
    </citation>
    <scope>NUCLEOTIDE SEQUENCE [LARGE SCALE GENOMIC DNA]</scope>
    <source>
        <strain evidence="1 2">139Z-12</strain>
    </source>
</reference>
<comment type="caution">
    <text evidence="1">The sequence shown here is derived from an EMBL/GenBank/DDBJ whole genome shotgun (WGS) entry which is preliminary data.</text>
</comment>
<dbReference type="InterPro" id="IPR021270">
    <property type="entry name" value="DUF2849"/>
</dbReference>
<sequence>MSLQVVTANRLDDGLVVFLTADGGWSENIHDSRVADGKEAAAVLLKEASAPELDVVIVGPYLIDVEQGDGGLVPTKYREVLRTKGPSVRQDLGYQAV</sequence>
<keyword evidence="2" id="KW-1185">Reference proteome</keyword>
<dbReference type="Proteomes" id="UP000233332">
    <property type="component" value="Unassembled WGS sequence"/>
</dbReference>
<dbReference type="AlphaFoldDB" id="A0A2N3L2K0"/>
<dbReference type="EMBL" id="NXGX01000008">
    <property type="protein sequence ID" value="PKR56976.1"/>
    <property type="molecule type" value="Genomic_DNA"/>
</dbReference>